<reference evidence="6" key="2">
    <citation type="submission" date="2025-09" db="UniProtKB">
        <authorList>
            <consortium name="Ensembl"/>
        </authorList>
    </citation>
    <scope>IDENTIFICATION</scope>
</reference>
<evidence type="ECO:0000256" key="1">
    <source>
        <dbReference type="ARBA" id="ARBA00004167"/>
    </source>
</evidence>
<protein>
    <submittedName>
        <fullName evidence="6">Uncharacterized protein</fullName>
    </submittedName>
</protein>
<dbReference type="Pfam" id="PF11057">
    <property type="entry name" value="Cortexin"/>
    <property type="match status" value="1"/>
</dbReference>
<dbReference type="PANTHER" id="PTHR16736">
    <property type="entry name" value="CORTEXIN-1-RELATED"/>
    <property type="match status" value="1"/>
</dbReference>
<evidence type="ECO:0000313" key="7">
    <source>
        <dbReference type="Proteomes" id="UP000261360"/>
    </source>
</evidence>
<feature type="transmembrane region" description="Helical" evidence="5">
    <location>
        <begin position="37"/>
        <end position="58"/>
    </location>
</feature>
<name>A0A3B4XCF0_SERLL</name>
<dbReference type="GeneTree" id="ENSGT00990000203849"/>
<evidence type="ECO:0000256" key="3">
    <source>
        <dbReference type="ARBA" id="ARBA00022989"/>
    </source>
</evidence>
<accession>A0A3B4XCF0</accession>
<evidence type="ECO:0000256" key="5">
    <source>
        <dbReference type="SAM" id="Phobius"/>
    </source>
</evidence>
<keyword evidence="2 5" id="KW-0812">Transmembrane</keyword>
<dbReference type="GO" id="GO:0016020">
    <property type="term" value="C:membrane"/>
    <property type="evidence" value="ECO:0007669"/>
    <property type="project" value="UniProtKB-SubCell"/>
</dbReference>
<evidence type="ECO:0000313" key="6">
    <source>
        <dbReference type="Ensembl" id="ENSSLDP00000013685.1"/>
    </source>
</evidence>
<reference evidence="6" key="1">
    <citation type="submission" date="2025-08" db="UniProtKB">
        <authorList>
            <consortium name="Ensembl"/>
        </authorList>
    </citation>
    <scope>IDENTIFICATION</scope>
</reference>
<keyword evidence="7" id="KW-1185">Reference proteome</keyword>
<dbReference type="Ensembl" id="ENSSLDT00000014191.1">
    <property type="protein sequence ID" value="ENSSLDP00000013685.1"/>
    <property type="gene ID" value="ENSSLDG00000010916.1"/>
</dbReference>
<sequence length="83" mass="9517">MYLWQLSQQSHWEQQKHCSVTSIVTLNNSKLDSHRSLIKGLTLACIAFLCLLLVAMIIRCAKVIMDPYSAIPTSTWEEQHLDD</sequence>
<dbReference type="PANTHER" id="PTHR16736:SF5">
    <property type="entry name" value="CORTEXIN DOMAIN-CONTAINING 1 PROTEIN"/>
    <property type="match status" value="1"/>
</dbReference>
<evidence type="ECO:0000256" key="4">
    <source>
        <dbReference type="ARBA" id="ARBA00023136"/>
    </source>
</evidence>
<keyword evidence="4 5" id="KW-0472">Membrane</keyword>
<evidence type="ECO:0000256" key="2">
    <source>
        <dbReference type="ARBA" id="ARBA00022692"/>
    </source>
</evidence>
<dbReference type="InterPro" id="IPR020066">
    <property type="entry name" value="Cortexin"/>
</dbReference>
<comment type="subcellular location">
    <subcellularLocation>
        <location evidence="1">Membrane</location>
        <topology evidence="1">Single-pass membrane protein</topology>
    </subcellularLocation>
</comment>
<organism evidence="6 7">
    <name type="scientific">Seriola lalandi dorsalis</name>
    <dbReference type="NCBI Taxonomy" id="1841481"/>
    <lineage>
        <taxon>Eukaryota</taxon>
        <taxon>Metazoa</taxon>
        <taxon>Chordata</taxon>
        <taxon>Craniata</taxon>
        <taxon>Vertebrata</taxon>
        <taxon>Euteleostomi</taxon>
        <taxon>Actinopterygii</taxon>
        <taxon>Neopterygii</taxon>
        <taxon>Teleostei</taxon>
        <taxon>Neoteleostei</taxon>
        <taxon>Acanthomorphata</taxon>
        <taxon>Carangaria</taxon>
        <taxon>Carangiformes</taxon>
        <taxon>Carangidae</taxon>
        <taxon>Seriola</taxon>
    </lineage>
</organism>
<keyword evidence="3 5" id="KW-1133">Transmembrane helix</keyword>
<proteinExistence type="predicted"/>
<dbReference type="AlphaFoldDB" id="A0A3B4XCF0"/>
<dbReference type="Proteomes" id="UP000261360">
    <property type="component" value="Unplaced"/>
</dbReference>